<dbReference type="InterPro" id="IPR000111">
    <property type="entry name" value="Glyco_hydro_27/36_CS"/>
</dbReference>
<dbReference type="PANTHER" id="PTHR43053">
    <property type="entry name" value="GLYCOSIDASE FAMILY 31"/>
    <property type="match status" value="1"/>
</dbReference>
<feature type="domain" description="Glycosyl hydrolase family 36 C-terminal" evidence="9">
    <location>
        <begin position="662"/>
        <end position="744"/>
    </location>
</feature>
<keyword evidence="4 5" id="KW-0326">Glycosidase</keyword>
<dbReference type="InterPro" id="IPR031704">
    <property type="entry name" value="Glyco_hydro_36_N"/>
</dbReference>
<organism evidence="11 12">
    <name type="scientific">Luteibacter rhizovicinus</name>
    <dbReference type="NCBI Taxonomy" id="242606"/>
    <lineage>
        <taxon>Bacteria</taxon>
        <taxon>Pseudomonadati</taxon>
        <taxon>Pseudomonadota</taxon>
        <taxon>Gammaproteobacteria</taxon>
        <taxon>Lysobacterales</taxon>
        <taxon>Rhodanobacteraceae</taxon>
        <taxon>Luteibacter</taxon>
    </lineage>
</organism>
<dbReference type="Pfam" id="PF02065">
    <property type="entry name" value="Melibiase"/>
    <property type="match status" value="1"/>
</dbReference>
<keyword evidence="3 5" id="KW-0378">Hydrolase</keyword>
<dbReference type="RefSeq" id="WP_132143236.1">
    <property type="nucleotide sequence ID" value="NZ_SMCS01000003.1"/>
</dbReference>
<dbReference type="PANTHER" id="PTHR43053:SF3">
    <property type="entry name" value="ALPHA-GALACTOSIDASE C-RELATED"/>
    <property type="match status" value="1"/>
</dbReference>
<feature type="binding site" evidence="7">
    <location>
        <position position="560"/>
    </location>
    <ligand>
        <name>substrate</name>
    </ligand>
</feature>
<feature type="active site" description="Proton donor" evidence="6">
    <location>
        <position position="560"/>
    </location>
</feature>
<dbReference type="PRINTS" id="PR00743">
    <property type="entry name" value="GLHYDRLASE36"/>
</dbReference>
<evidence type="ECO:0000256" key="6">
    <source>
        <dbReference type="PIRSR" id="PIRSR005536-1"/>
    </source>
</evidence>
<accession>A0A4R3YQJ4</accession>
<evidence type="ECO:0000256" key="3">
    <source>
        <dbReference type="ARBA" id="ARBA00022801"/>
    </source>
</evidence>
<dbReference type="InterPro" id="IPR050985">
    <property type="entry name" value="Alpha-glycosidase_related"/>
</dbReference>
<feature type="binding site" evidence="7">
    <location>
        <position position="538"/>
    </location>
    <ligand>
        <name>substrate</name>
    </ligand>
</feature>
<dbReference type="Pfam" id="PF16874">
    <property type="entry name" value="Glyco_hydro_36C"/>
    <property type="match status" value="1"/>
</dbReference>
<keyword evidence="12" id="KW-1185">Reference proteome</keyword>
<dbReference type="InterPro" id="IPR002252">
    <property type="entry name" value="Glyco_hydro_36"/>
</dbReference>
<comment type="caution">
    <text evidence="11">The sequence shown here is derived from an EMBL/GenBank/DDBJ whole genome shotgun (WGS) entry which is preliminary data.</text>
</comment>
<dbReference type="Pfam" id="PF16875">
    <property type="entry name" value="Glyco_hydro_36N"/>
    <property type="match status" value="1"/>
</dbReference>
<dbReference type="AlphaFoldDB" id="A0A4R3YQJ4"/>
<dbReference type="Gene3D" id="3.20.20.70">
    <property type="entry name" value="Aldolase class I"/>
    <property type="match status" value="1"/>
</dbReference>
<dbReference type="PROSITE" id="PS00512">
    <property type="entry name" value="ALPHA_GALACTOSIDASE"/>
    <property type="match status" value="1"/>
</dbReference>
<evidence type="ECO:0000259" key="10">
    <source>
        <dbReference type="Pfam" id="PF16875"/>
    </source>
</evidence>
<dbReference type="Gene3D" id="2.70.98.60">
    <property type="entry name" value="alpha-galactosidase from lactobacil brevis"/>
    <property type="match status" value="1"/>
</dbReference>
<dbReference type="Gene3D" id="2.60.40.1180">
    <property type="entry name" value="Golgi alpha-mannosidase II"/>
    <property type="match status" value="1"/>
</dbReference>
<dbReference type="CDD" id="cd14791">
    <property type="entry name" value="GH36"/>
    <property type="match status" value="1"/>
</dbReference>
<dbReference type="OrthoDB" id="9758822at2"/>
<evidence type="ECO:0000313" key="12">
    <source>
        <dbReference type="Proteomes" id="UP000295645"/>
    </source>
</evidence>
<dbReference type="FunFam" id="3.20.20.70:FF:000118">
    <property type="entry name" value="Alpha-galactosidase"/>
    <property type="match status" value="1"/>
</dbReference>
<gene>
    <name evidence="11" type="ORF">EC912_103175</name>
</gene>
<dbReference type="GO" id="GO:0004557">
    <property type="term" value="F:alpha-galactosidase activity"/>
    <property type="evidence" value="ECO:0007669"/>
    <property type="project" value="UniProtKB-UniRule"/>
</dbReference>
<feature type="binding site" evidence="7">
    <location>
        <position position="210"/>
    </location>
    <ligand>
        <name>substrate</name>
    </ligand>
</feature>
<dbReference type="InterPro" id="IPR013780">
    <property type="entry name" value="Glyco_hydro_b"/>
</dbReference>
<dbReference type="EC" id="3.2.1.22" evidence="2 5"/>
<evidence type="ECO:0000259" key="9">
    <source>
        <dbReference type="Pfam" id="PF16874"/>
    </source>
</evidence>
<dbReference type="InterPro" id="IPR013785">
    <property type="entry name" value="Aldolase_TIM"/>
</dbReference>
<dbReference type="InterPro" id="IPR031705">
    <property type="entry name" value="Glyco_hydro_36_C"/>
</dbReference>
<dbReference type="PIRSF" id="PIRSF005536">
    <property type="entry name" value="Agal"/>
    <property type="match status" value="1"/>
</dbReference>
<feature type="active site" description="Nucleophile" evidence="6">
    <location>
        <position position="490"/>
    </location>
</feature>
<evidence type="ECO:0000256" key="4">
    <source>
        <dbReference type="ARBA" id="ARBA00023295"/>
    </source>
</evidence>
<feature type="chain" id="PRO_5020881989" description="Alpha-galactosidase" evidence="8">
    <location>
        <begin position="21"/>
        <end position="756"/>
    </location>
</feature>
<dbReference type="EMBL" id="SMCS01000003">
    <property type="protein sequence ID" value="TCV94690.1"/>
    <property type="molecule type" value="Genomic_DNA"/>
</dbReference>
<feature type="binding site" evidence="7">
    <location>
        <begin position="378"/>
        <end position="379"/>
    </location>
    <ligand>
        <name>substrate</name>
    </ligand>
</feature>
<evidence type="ECO:0000256" key="2">
    <source>
        <dbReference type="ARBA" id="ARBA00012755"/>
    </source>
</evidence>
<dbReference type="Proteomes" id="UP000295645">
    <property type="component" value="Unassembled WGS sequence"/>
</dbReference>
<sequence length="756" mass="83971">MRTKTTVVAAMLALSTLVGSAVTTVGATSAVSQQQGTPIRYDAEHRVFRIDAGKVTYAFGVNGDGILQTLYWGSRLATDDPIGPATVHKERSSFDPVGANTPQEYAGWGGPITVMPDLKLHFADGNRDLILRYDSYKIENGSLQVTLRDSKADVTVALRYIVDPATGIIGRSARIENHASQPLTIDRAAAASWNLPPATDYSLRYLTGTWAGEWHVRTRPLTPGATELESRRGSTGDENNPWFAIARGAEWNESHGRVWFGALAWSGSWSIHIDQDILSQVRVTGGFNPFDFAYRLEPGQGLDTPVFYAGYTDEGIGEASRLMHKFELTRILPGSSKLKPRPVLYNSWEATEFKVNEADQERLAEKAAKLGVERFVIDDGWFGARNSDHAGLGDWVVNREKFPNGLKPLIDKVHGLDMSFGIWVEPEMVNPDSDLYRQHPDWVLNFEGRQRSVARNQLVLNLAREDVRAYVFNMLDDLLSKNDIQFLKWDYNRNWSEPGWPQMPPEQQQKVYVAYVQNLYDILRRLRERHPNVEIESCSGGGARVDLGIMGLTDEVWPSDNTDPSDRLSIQDGFSYAYAPAVMMSWVTGSPNWVNGRRSSLDFRFLASMQGGLGIGANILEWTPAEDATARAYIAAYKGIRETVLHGRLYRLLSPQDRAPQSATESVAADGSQAVLFAFLRQGQEALAYPTLYLQGLDDAAQYRYRLIHGKVAAGTPAVASGAYWKHHGIDIELRGDLDAAAVVFERVGAQKKGGR</sequence>
<protein>
    <recommendedName>
        <fullName evidence="2 5">Alpha-galactosidase</fullName>
        <ecNumber evidence="2 5">3.2.1.22</ecNumber>
    </recommendedName>
</protein>
<feature type="binding site" evidence="7">
    <location>
        <position position="455"/>
    </location>
    <ligand>
        <name>substrate</name>
    </ligand>
</feature>
<name>A0A4R3YQJ4_9GAMM</name>
<feature type="domain" description="Glycosyl hydrolase family 36 N-terminal" evidence="10">
    <location>
        <begin position="66"/>
        <end position="297"/>
    </location>
</feature>
<dbReference type="GO" id="GO:0016052">
    <property type="term" value="P:carbohydrate catabolic process"/>
    <property type="evidence" value="ECO:0007669"/>
    <property type="project" value="InterPro"/>
</dbReference>
<feature type="signal peptide" evidence="8">
    <location>
        <begin position="1"/>
        <end position="20"/>
    </location>
</feature>
<evidence type="ECO:0000256" key="1">
    <source>
        <dbReference type="ARBA" id="ARBA00001255"/>
    </source>
</evidence>
<dbReference type="InterPro" id="IPR038417">
    <property type="entry name" value="Alpga-gal_N_sf"/>
</dbReference>
<feature type="binding site" evidence="7">
    <location>
        <begin position="488"/>
        <end position="492"/>
    </location>
    <ligand>
        <name>substrate</name>
    </ligand>
</feature>
<keyword evidence="8" id="KW-0732">Signal</keyword>
<evidence type="ECO:0000313" key="11">
    <source>
        <dbReference type="EMBL" id="TCV94690.1"/>
    </source>
</evidence>
<dbReference type="SUPFAM" id="SSF51445">
    <property type="entry name" value="(Trans)glycosidases"/>
    <property type="match status" value="1"/>
</dbReference>
<evidence type="ECO:0000256" key="7">
    <source>
        <dbReference type="PIRSR" id="PIRSR005536-2"/>
    </source>
</evidence>
<comment type="similarity">
    <text evidence="5">Belongs to the glycosyl hydrolase.</text>
</comment>
<proteinExistence type="inferred from homology"/>
<evidence type="ECO:0000256" key="8">
    <source>
        <dbReference type="SAM" id="SignalP"/>
    </source>
</evidence>
<evidence type="ECO:0000256" key="5">
    <source>
        <dbReference type="PIRNR" id="PIRNR005536"/>
    </source>
</evidence>
<dbReference type="InterPro" id="IPR017853">
    <property type="entry name" value="GH"/>
</dbReference>
<reference evidence="11 12" key="1">
    <citation type="submission" date="2019-03" db="EMBL/GenBank/DDBJ databases">
        <title>Above-ground endophytic microbial communities from plants in different locations in the United States.</title>
        <authorList>
            <person name="Frank C."/>
        </authorList>
    </citation>
    <scope>NUCLEOTIDE SEQUENCE [LARGE SCALE GENOMIC DNA]</scope>
    <source>
        <strain evidence="11 12">LP_13_YM</strain>
    </source>
</reference>
<comment type="catalytic activity">
    <reaction evidence="1 5">
        <text>Hydrolysis of terminal, non-reducing alpha-D-galactose residues in alpha-D-galactosides, including galactose oligosaccharides, galactomannans and galactolipids.</text>
        <dbReference type="EC" id="3.2.1.22"/>
    </reaction>
</comment>